<comment type="caution">
    <text evidence="1">The sequence shown here is derived from an EMBL/GenBank/DDBJ whole genome shotgun (WGS) entry which is preliminary data.</text>
</comment>
<dbReference type="Proteomes" id="UP000299102">
    <property type="component" value="Unassembled WGS sequence"/>
</dbReference>
<dbReference type="EMBL" id="BGZK01000028">
    <property type="protein sequence ID" value="GBP07963.1"/>
    <property type="molecule type" value="Genomic_DNA"/>
</dbReference>
<proteinExistence type="predicted"/>
<protein>
    <submittedName>
        <fullName evidence="1">Uncharacterized protein</fullName>
    </submittedName>
</protein>
<keyword evidence="2" id="KW-1185">Reference proteome</keyword>
<dbReference type="AlphaFoldDB" id="A0A4C1T0B6"/>
<accession>A0A4C1T0B6</accession>
<reference evidence="1 2" key="1">
    <citation type="journal article" date="2019" name="Commun. Biol.">
        <title>The bagworm genome reveals a unique fibroin gene that provides high tensile strength.</title>
        <authorList>
            <person name="Kono N."/>
            <person name="Nakamura H."/>
            <person name="Ohtoshi R."/>
            <person name="Tomita M."/>
            <person name="Numata K."/>
            <person name="Arakawa K."/>
        </authorList>
    </citation>
    <scope>NUCLEOTIDE SEQUENCE [LARGE SCALE GENOMIC DNA]</scope>
</reference>
<gene>
    <name evidence="1" type="ORF">EVAR_78101_1</name>
</gene>
<dbReference type="OrthoDB" id="118105at2759"/>
<name>A0A4C1T0B6_EUMVA</name>
<evidence type="ECO:0000313" key="2">
    <source>
        <dbReference type="Proteomes" id="UP000299102"/>
    </source>
</evidence>
<evidence type="ECO:0000313" key="1">
    <source>
        <dbReference type="EMBL" id="GBP07963.1"/>
    </source>
</evidence>
<organism evidence="1 2">
    <name type="scientific">Eumeta variegata</name>
    <name type="common">Bagworm moth</name>
    <name type="synonym">Eumeta japonica</name>
    <dbReference type="NCBI Taxonomy" id="151549"/>
    <lineage>
        <taxon>Eukaryota</taxon>
        <taxon>Metazoa</taxon>
        <taxon>Ecdysozoa</taxon>
        <taxon>Arthropoda</taxon>
        <taxon>Hexapoda</taxon>
        <taxon>Insecta</taxon>
        <taxon>Pterygota</taxon>
        <taxon>Neoptera</taxon>
        <taxon>Endopterygota</taxon>
        <taxon>Lepidoptera</taxon>
        <taxon>Glossata</taxon>
        <taxon>Ditrysia</taxon>
        <taxon>Tineoidea</taxon>
        <taxon>Psychidae</taxon>
        <taxon>Oiketicinae</taxon>
        <taxon>Eumeta</taxon>
    </lineage>
</organism>
<sequence length="103" mass="11632">MTCGEGLVEEGSLDDAGAYQQVPSSHRSTRIVDRHFLECIPPTEKQMKVTRVRKVCANSIKKETGKRGCKEIVYTIAHTMKYQSATTGTSKNFTQKKIFIYFP</sequence>